<evidence type="ECO:0000313" key="1">
    <source>
        <dbReference type="EMBL" id="CAM9529549.1"/>
    </source>
</evidence>
<accession>A0AC59YAH8</accession>
<evidence type="ECO:0000313" key="2">
    <source>
        <dbReference type="Proteomes" id="UP001162501"/>
    </source>
</evidence>
<reference evidence="1" key="1">
    <citation type="submission" date="2023-05" db="EMBL/GenBank/DDBJ databases">
        <authorList>
            <consortium name="ELIXIR-Norway"/>
        </authorList>
    </citation>
    <scope>NUCLEOTIDE SEQUENCE</scope>
</reference>
<organism evidence="1 2">
    <name type="scientific">Rangifer tarandus platyrhynchus</name>
    <name type="common">Svalbard reindeer</name>
    <dbReference type="NCBI Taxonomy" id="3082113"/>
    <lineage>
        <taxon>Eukaryota</taxon>
        <taxon>Metazoa</taxon>
        <taxon>Chordata</taxon>
        <taxon>Craniata</taxon>
        <taxon>Vertebrata</taxon>
        <taxon>Euteleostomi</taxon>
        <taxon>Mammalia</taxon>
        <taxon>Eutheria</taxon>
        <taxon>Laurasiatheria</taxon>
        <taxon>Artiodactyla</taxon>
        <taxon>Ruminantia</taxon>
        <taxon>Pecora</taxon>
        <taxon>Cervidae</taxon>
        <taxon>Odocoileinae</taxon>
        <taxon>Rangifer</taxon>
    </lineage>
</organism>
<dbReference type="EMBL" id="OX596095">
    <property type="protein sequence ID" value="CAM9529549.1"/>
    <property type="molecule type" value="Genomic_DNA"/>
</dbReference>
<dbReference type="Proteomes" id="UP001162501">
    <property type="component" value="Chromosome 11"/>
</dbReference>
<gene>
    <name evidence="1" type="ORF">MRATA1EN22A_LOCUS3823</name>
</gene>
<name>A0AC59YAH8_RANTA</name>
<proteinExistence type="predicted"/>
<protein>
    <submittedName>
        <fullName evidence="1">Uncharacterized protein</fullName>
    </submittedName>
</protein>
<reference evidence="1" key="2">
    <citation type="submission" date="2025-03" db="EMBL/GenBank/DDBJ databases">
        <authorList>
            <consortium name="ELIXIR-Norway"/>
            <consortium name="Elixir Norway"/>
        </authorList>
    </citation>
    <scope>NUCLEOTIDE SEQUENCE</scope>
</reference>
<sequence>MVERRANRRGADLLRGFSYQAVRTMLWELLSNRSGDPSLETGTSGLLEIVDLLPHWPLAKDLEDHGGARPPRKRGGRKWMLPRPGKPRSGKGGVSGPSEASARGAFSGPFQPSPHGFSPPGAHAARPADFFGFRFRSAPLLFSAFSPSFLFLNFSPPLPLLSLEPASA</sequence>